<organism evidence="2 3">
    <name type="scientific">Selenomonas ruminantium</name>
    <dbReference type="NCBI Taxonomy" id="971"/>
    <lineage>
        <taxon>Bacteria</taxon>
        <taxon>Bacillati</taxon>
        <taxon>Bacillota</taxon>
        <taxon>Negativicutes</taxon>
        <taxon>Selenomonadales</taxon>
        <taxon>Selenomonadaceae</taxon>
        <taxon>Selenomonas</taxon>
    </lineage>
</organism>
<dbReference type="RefSeq" id="WP_074816615.1">
    <property type="nucleotide sequence ID" value="NZ_FOJX01000011.1"/>
</dbReference>
<dbReference type="Proteomes" id="UP000183843">
    <property type="component" value="Unassembled WGS sequence"/>
</dbReference>
<feature type="region of interest" description="Disordered" evidence="1">
    <location>
        <begin position="65"/>
        <end position="109"/>
    </location>
</feature>
<evidence type="ECO:0000313" key="2">
    <source>
        <dbReference type="EMBL" id="SFB09905.1"/>
    </source>
</evidence>
<reference evidence="2 3" key="1">
    <citation type="submission" date="2016-10" db="EMBL/GenBank/DDBJ databases">
        <authorList>
            <person name="de Groot N.N."/>
        </authorList>
    </citation>
    <scope>NUCLEOTIDE SEQUENCE [LARGE SCALE GENOMIC DNA]</scope>
    <source>
        <strain evidence="2 3">L14</strain>
    </source>
</reference>
<protein>
    <submittedName>
        <fullName evidence="2">Uncharacterized protein</fullName>
    </submittedName>
</protein>
<evidence type="ECO:0000256" key="1">
    <source>
        <dbReference type="SAM" id="MobiDB-lite"/>
    </source>
</evidence>
<gene>
    <name evidence="2" type="ORF">SAMN05216587_1119</name>
</gene>
<accession>A0A1I0Y913</accession>
<proteinExistence type="predicted"/>
<sequence length="192" mass="21203">MSEIAEILKRTASGVMADVRSDWGKFTMDSGNAEISFEITKDEPDEVIGTYTAKGQKMWIVEHGSGSKMDDETENPGLSDYKRSGLWNPERGKPPGNDPSGNEIRSRGPYYDLDGNYHAGSSMAMPHGLNLEWETAGKGKTWGKVTPRKGHHVVRDNVAPKEGTSARMKAMEDEIFFALGKMIDKEVKRGGH</sequence>
<dbReference type="AlphaFoldDB" id="A0A1I0Y913"/>
<evidence type="ECO:0000313" key="3">
    <source>
        <dbReference type="Proteomes" id="UP000183843"/>
    </source>
</evidence>
<name>A0A1I0Y913_SELRU</name>
<dbReference type="EMBL" id="FOJX01000011">
    <property type="protein sequence ID" value="SFB09905.1"/>
    <property type="molecule type" value="Genomic_DNA"/>
</dbReference>